<name>A0ABQ6LVZ1_9GAMM</name>
<evidence type="ECO:0000256" key="1">
    <source>
        <dbReference type="SAM" id="MobiDB-lite"/>
    </source>
</evidence>
<dbReference type="Proteomes" id="UP001224392">
    <property type="component" value="Unassembled WGS sequence"/>
</dbReference>
<gene>
    <name evidence="3" type="ORF">MNKW57_05820</name>
</gene>
<feature type="domain" description="AsmA" evidence="2">
    <location>
        <begin position="274"/>
        <end position="539"/>
    </location>
</feature>
<dbReference type="PANTHER" id="PTHR30441">
    <property type="entry name" value="DUF748 DOMAIN-CONTAINING PROTEIN"/>
    <property type="match status" value="1"/>
</dbReference>
<keyword evidence="4" id="KW-1185">Reference proteome</keyword>
<dbReference type="InterPro" id="IPR007844">
    <property type="entry name" value="AsmA"/>
</dbReference>
<proteinExistence type="predicted"/>
<dbReference type="PANTHER" id="PTHR30441:SF4">
    <property type="entry name" value="PROTEIN ASMA"/>
    <property type="match status" value="1"/>
</dbReference>
<dbReference type="EMBL" id="BSYJ01000001">
    <property type="protein sequence ID" value="GMG86261.1"/>
    <property type="molecule type" value="Genomic_DNA"/>
</dbReference>
<evidence type="ECO:0000313" key="4">
    <source>
        <dbReference type="Proteomes" id="UP001224392"/>
    </source>
</evidence>
<protein>
    <submittedName>
        <fullName evidence="3">AsmA family protein</fullName>
    </submittedName>
</protein>
<accession>A0ABQ6LVZ1</accession>
<dbReference type="RefSeq" id="WP_285762763.1">
    <property type="nucleotide sequence ID" value="NZ_BSYJ01000001.1"/>
</dbReference>
<comment type="caution">
    <text evidence="3">The sequence shown here is derived from an EMBL/GenBank/DDBJ whole genome shotgun (WGS) entry which is preliminary data.</text>
</comment>
<dbReference type="Pfam" id="PF05170">
    <property type="entry name" value="AsmA"/>
    <property type="match status" value="2"/>
</dbReference>
<feature type="region of interest" description="Disordered" evidence="1">
    <location>
        <begin position="534"/>
        <end position="555"/>
    </location>
</feature>
<organism evidence="3 4">
    <name type="scientific">Biformimicrobium ophioploci</name>
    <dbReference type="NCBI Taxonomy" id="3036711"/>
    <lineage>
        <taxon>Bacteria</taxon>
        <taxon>Pseudomonadati</taxon>
        <taxon>Pseudomonadota</taxon>
        <taxon>Gammaproteobacteria</taxon>
        <taxon>Cellvibrionales</taxon>
        <taxon>Microbulbiferaceae</taxon>
        <taxon>Biformimicrobium</taxon>
    </lineage>
</organism>
<sequence length="693" mass="74742">MLKKLFIFLMVLVAIFVGALAWLVFAVDPNQYKPQLQDMAAKQGIKLELAGDIGWQFWPSIGLQVSDVSIAPNVRPLDKIVQAEQLSVGVALMPLLQKKIHVADLALHKPTITLTVDEQGRGNWEAFSQLAAVQQSAPLGGRGRSVRQTASANGLDLAVDQVSISDGTLSYSNAQDKSSLELRELDLVADSIQLGGDPGALDLSAQLHSSTLKAPVDLELEGTVGLDKALRGLRLQPLTLRAGSGDASATVNLRGNVQRKAEHGPWQLQVSVDGSFKELKDWLKLTGTELETRDPSAMQRLTLNTELRGDTDKMQLEPLQLQLDDFKLTGLAEVDNTPAVPNLTLRLQGEDLVVDGYLPPQQEGEEESAAAAPVAAPAALLPLGSLRGFTADLQLTLNRLQALDLTIEQPRVAVTANNGLVTLKELGGGLFGGKFETTGKLDAREELALVEFTGGLLGVKLDEVQGTYAPSDKFKLGGNADIKWQGRTGGVTDKDLQEQLEVNASLGSADMTMAPINVERGLCELVAYVERGTGGQSTEQAPAAEGTEAGTGPKQWPAETRLQNLQARIHFLDNIAKVSGIQAGVENLTLTGDGKVDLNAQNFDFALGLSVQGEATSEDGCSIKNPRWRNRILPLRCAASFDAVSATTCKPDTRRLDDLIRDEAEHKLRKKYGDKIDEKKEELKDKLKGLFKR</sequence>
<feature type="domain" description="AsmA" evidence="2">
    <location>
        <begin position="2"/>
        <end position="195"/>
    </location>
</feature>
<evidence type="ECO:0000313" key="3">
    <source>
        <dbReference type="EMBL" id="GMG86261.1"/>
    </source>
</evidence>
<reference evidence="3 4" key="1">
    <citation type="submission" date="2023-04" db="EMBL/GenBank/DDBJ databases">
        <title>Marinobulbifer ophiurae gen. nov., sp. Nov., isolate from tissue of brittle star Ophioplocus japonicus.</title>
        <authorList>
            <person name="Kawano K."/>
            <person name="Sawayama S."/>
            <person name="Nakagawa S."/>
        </authorList>
    </citation>
    <scope>NUCLEOTIDE SEQUENCE [LARGE SCALE GENOMIC DNA]</scope>
    <source>
        <strain evidence="3 4">NKW57</strain>
    </source>
</reference>
<feature type="compositionally biased region" description="Low complexity" evidence="1">
    <location>
        <begin position="538"/>
        <end position="553"/>
    </location>
</feature>
<dbReference type="InterPro" id="IPR052894">
    <property type="entry name" value="AsmA-related"/>
</dbReference>
<evidence type="ECO:0000259" key="2">
    <source>
        <dbReference type="Pfam" id="PF05170"/>
    </source>
</evidence>